<dbReference type="EMBL" id="BAAATZ010000005">
    <property type="protein sequence ID" value="GAA2721641.1"/>
    <property type="molecule type" value="Genomic_DNA"/>
</dbReference>
<evidence type="ECO:0000313" key="1">
    <source>
        <dbReference type="EMBL" id="GAA2721641.1"/>
    </source>
</evidence>
<comment type="caution">
    <text evidence="1">The sequence shown here is derived from an EMBL/GenBank/DDBJ whole genome shotgun (WGS) entry which is preliminary data.</text>
</comment>
<evidence type="ECO:0000313" key="2">
    <source>
        <dbReference type="Proteomes" id="UP001501842"/>
    </source>
</evidence>
<proteinExistence type="predicted"/>
<reference evidence="1 2" key="1">
    <citation type="journal article" date="2019" name="Int. J. Syst. Evol. Microbiol.">
        <title>The Global Catalogue of Microorganisms (GCM) 10K type strain sequencing project: providing services to taxonomists for standard genome sequencing and annotation.</title>
        <authorList>
            <consortium name="The Broad Institute Genomics Platform"/>
            <consortium name="The Broad Institute Genome Sequencing Center for Infectious Disease"/>
            <person name="Wu L."/>
            <person name="Ma J."/>
        </authorList>
    </citation>
    <scope>NUCLEOTIDE SEQUENCE [LARGE SCALE GENOMIC DNA]</scope>
    <source>
        <strain evidence="1 2">JCM 8201</strain>
    </source>
</reference>
<organism evidence="1 2">
    <name type="scientific">Actinocorallia aurantiaca</name>
    <dbReference type="NCBI Taxonomy" id="46204"/>
    <lineage>
        <taxon>Bacteria</taxon>
        <taxon>Bacillati</taxon>
        <taxon>Actinomycetota</taxon>
        <taxon>Actinomycetes</taxon>
        <taxon>Streptosporangiales</taxon>
        <taxon>Thermomonosporaceae</taxon>
        <taxon>Actinocorallia</taxon>
    </lineage>
</organism>
<protein>
    <submittedName>
        <fullName evidence="1">Uncharacterized protein</fullName>
    </submittedName>
</protein>
<name>A0ABN3U182_9ACTN</name>
<sequence length="101" mass="11546">MDGVLLGAWDESTVNTFREQLRPVPGARTFLPGHILAAGYNELILYLDNFDIEQNMDFWILIRHRLDLEIHYESLYGGEKFVAILPKGPNRELSTEALGSR</sequence>
<accession>A0ABN3U182</accession>
<dbReference type="Proteomes" id="UP001501842">
    <property type="component" value="Unassembled WGS sequence"/>
</dbReference>
<gene>
    <name evidence="1" type="ORF">GCM10010439_12300</name>
</gene>
<keyword evidence="2" id="KW-1185">Reference proteome</keyword>